<reference evidence="1 2" key="1">
    <citation type="submission" date="2020-05" db="EMBL/GenBank/DDBJ databases">
        <title>Horizontal transmission and recombination maintain forever young bacterial symbiont genomes.</title>
        <authorList>
            <person name="Russell S.L."/>
            <person name="Pepper-Tunick E."/>
            <person name="Svedberg J."/>
            <person name="Byrne A."/>
            <person name="Ruelas Castillo J."/>
            <person name="Vollmers C."/>
            <person name="Beinart R.A."/>
            <person name="Corbett-Detig R."/>
        </authorList>
    </citation>
    <scope>NUCLEOTIDE SEQUENCE [LARGE SCALE GENOMIC DNA]</scope>
    <source>
        <strain evidence="1">Santa_Monica_outfall</strain>
    </source>
</reference>
<dbReference type="RefSeq" id="WP_174672902.1">
    <property type="nucleotide sequence ID" value="NZ_CP054491.1"/>
</dbReference>
<gene>
    <name evidence="1" type="ORF">HUE57_06165</name>
</gene>
<dbReference type="AlphaFoldDB" id="A0A6N0HU05"/>
<evidence type="ECO:0000313" key="1">
    <source>
        <dbReference type="EMBL" id="QKQ25913.1"/>
    </source>
</evidence>
<name>A0A6N0HU05_9GAMM</name>
<dbReference type="KEGG" id="rev:HUE57_06165"/>
<dbReference type="Proteomes" id="UP000509658">
    <property type="component" value="Chromosome"/>
</dbReference>
<keyword evidence="2" id="KW-1185">Reference proteome</keyword>
<protein>
    <submittedName>
        <fullName evidence="1">Uncharacterized protein</fullName>
    </submittedName>
</protein>
<sequence>MEDMGVRNGFKLIEMSLVDNRLEGKVDPLFVDEDEGRMFAVEKDGIRTVLTGVDEVELEYMLARCDATKKEY</sequence>
<accession>A0A6N0HU05</accession>
<proteinExistence type="predicted"/>
<evidence type="ECO:0000313" key="2">
    <source>
        <dbReference type="Proteomes" id="UP000509658"/>
    </source>
</evidence>
<organism evidence="1 2">
    <name type="scientific">Candidatus Reidiella endopervernicosa</name>
    <dbReference type="NCBI Taxonomy" id="2738883"/>
    <lineage>
        <taxon>Bacteria</taxon>
        <taxon>Pseudomonadati</taxon>
        <taxon>Pseudomonadota</taxon>
        <taxon>Gammaproteobacteria</taxon>
        <taxon>Candidatus Reidiella</taxon>
    </lineage>
</organism>
<dbReference type="EMBL" id="CP054491">
    <property type="protein sequence ID" value="QKQ25913.1"/>
    <property type="molecule type" value="Genomic_DNA"/>
</dbReference>